<feature type="compositionally biased region" description="Basic residues" evidence="9">
    <location>
        <begin position="256"/>
        <end position="273"/>
    </location>
</feature>
<dbReference type="GO" id="GO:0001096">
    <property type="term" value="F:TFIIF-class transcription factor complex binding"/>
    <property type="evidence" value="ECO:0007669"/>
    <property type="project" value="TreeGrafter"/>
</dbReference>
<dbReference type="GO" id="GO:0006367">
    <property type="term" value="P:transcription initiation at RNA polymerase II promoter"/>
    <property type="evidence" value="ECO:0007669"/>
    <property type="project" value="InterPro"/>
</dbReference>
<feature type="compositionally biased region" description="Low complexity" evidence="9">
    <location>
        <begin position="470"/>
        <end position="489"/>
    </location>
</feature>
<keyword evidence="3 8" id="KW-0805">Transcription regulation</keyword>
<dbReference type="Proteomes" id="UP000789390">
    <property type="component" value="Unassembled WGS sequence"/>
</dbReference>
<evidence type="ECO:0000313" key="10">
    <source>
        <dbReference type="EMBL" id="CAH0098994.1"/>
    </source>
</evidence>
<dbReference type="PANTHER" id="PTHR13011">
    <property type="entry name" value="TFIIF-ALPHA"/>
    <property type="match status" value="1"/>
</dbReference>
<dbReference type="AlphaFoldDB" id="A0A8J2W9U7"/>
<feature type="compositionally biased region" description="Acidic residues" evidence="9">
    <location>
        <begin position="277"/>
        <end position="288"/>
    </location>
</feature>
<name>A0A8J2W9U7_9CRUS</name>
<dbReference type="InterPro" id="IPR036390">
    <property type="entry name" value="WH_DNA-bd_sf"/>
</dbReference>
<evidence type="ECO:0000256" key="4">
    <source>
        <dbReference type="ARBA" id="ARBA00023125"/>
    </source>
</evidence>
<dbReference type="OrthoDB" id="76676at2759"/>
<evidence type="ECO:0000256" key="5">
    <source>
        <dbReference type="ARBA" id="ARBA00023163"/>
    </source>
</evidence>
<evidence type="ECO:0000256" key="3">
    <source>
        <dbReference type="ARBA" id="ARBA00023015"/>
    </source>
</evidence>
<feature type="region of interest" description="Disordered" evidence="9">
    <location>
        <begin position="199"/>
        <end position="501"/>
    </location>
</feature>
<comment type="similarity">
    <text evidence="2 8">Belongs to the TFIIF alpha subunit family.</text>
</comment>
<organism evidence="10 11">
    <name type="scientific">Daphnia galeata</name>
    <dbReference type="NCBI Taxonomy" id="27404"/>
    <lineage>
        <taxon>Eukaryota</taxon>
        <taxon>Metazoa</taxon>
        <taxon>Ecdysozoa</taxon>
        <taxon>Arthropoda</taxon>
        <taxon>Crustacea</taxon>
        <taxon>Branchiopoda</taxon>
        <taxon>Diplostraca</taxon>
        <taxon>Cladocera</taxon>
        <taxon>Anomopoda</taxon>
        <taxon>Daphniidae</taxon>
        <taxon>Daphnia</taxon>
    </lineage>
</organism>
<feature type="compositionally biased region" description="Acidic residues" evidence="9">
    <location>
        <begin position="229"/>
        <end position="253"/>
    </location>
</feature>
<feature type="compositionally biased region" description="Basic and acidic residues" evidence="9">
    <location>
        <begin position="360"/>
        <end position="371"/>
    </location>
</feature>
<protein>
    <recommendedName>
        <fullName evidence="8">Transcription initiation factor IIF subunit alpha</fullName>
    </recommendedName>
</protein>
<dbReference type="EMBL" id="CAKKLH010000013">
    <property type="protein sequence ID" value="CAH0098994.1"/>
    <property type="molecule type" value="Genomic_DNA"/>
</dbReference>
<keyword evidence="5 8" id="KW-0804">Transcription</keyword>
<evidence type="ECO:0000256" key="6">
    <source>
        <dbReference type="ARBA" id="ARBA00023242"/>
    </source>
</evidence>
<comment type="caution">
    <text evidence="10">The sequence shown here is derived from an EMBL/GenBank/DDBJ whole genome shotgun (WGS) entry which is preliminary data.</text>
</comment>
<dbReference type="Pfam" id="PF05793">
    <property type="entry name" value="TFIIF_alpha"/>
    <property type="match status" value="1"/>
</dbReference>
<dbReference type="SUPFAM" id="SSF46785">
    <property type="entry name" value="Winged helix' DNA-binding domain"/>
    <property type="match status" value="1"/>
</dbReference>
<reference evidence="10" key="1">
    <citation type="submission" date="2021-11" db="EMBL/GenBank/DDBJ databases">
        <authorList>
            <person name="Schell T."/>
        </authorList>
    </citation>
    <scope>NUCLEOTIDE SEQUENCE</scope>
    <source>
        <strain evidence="10">M5</strain>
    </source>
</reference>
<feature type="compositionally biased region" description="Acidic residues" evidence="9">
    <location>
        <begin position="300"/>
        <end position="309"/>
    </location>
</feature>
<gene>
    <name evidence="10" type="ORF">DGAL_LOCUS1102</name>
</gene>
<feature type="compositionally biased region" description="Basic and acidic residues" evidence="9">
    <location>
        <begin position="310"/>
        <end position="330"/>
    </location>
</feature>
<feature type="compositionally biased region" description="Basic residues" evidence="9">
    <location>
        <begin position="372"/>
        <end position="385"/>
    </location>
</feature>
<feature type="compositionally biased region" description="Acidic residues" evidence="9">
    <location>
        <begin position="331"/>
        <end position="359"/>
    </location>
</feature>
<dbReference type="InterPro" id="IPR036388">
    <property type="entry name" value="WH-like_DNA-bd_sf"/>
</dbReference>
<dbReference type="Gene3D" id="1.10.10.10">
    <property type="entry name" value="Winged helix-like DNA-binding domain superfamily/Winged helix DNA-binding domain"/>
    <property type="match status" value="1"/>
</dbReference>
<evidence type="ECO:0000256" key="2">
    <source>
        <dbReference type="ARBA" id="ARBA00005249"/>
    </source>
</evidence>
<accession>A0A8J2W9U7</accession>
<keyword evidence="11" id="KW-1185">Reference proteome</keyword>
<evidence type="ECO:0000256" key="1">
    <source>
        <dbReference type="ARBA" id="ARBA00004123"/>
    </source>
</evidence>
<dbReference type="GO" id="GO:0016251">
    <property type="term" value="F:RNA polymerase II general transcription initiation factor activity"/>
    <property type="evidence" value="ECO:0007669"/>
    <property type="project" value="TreeGrafter"/>
</dbReference>
<dbReference type="InterPro" id="IPR008851">
    <property type="entry name" value="TFIIF-alpha"/>
</dbReference>
<dbReference type="SUPFAM" id="SSF50916">
    <property type="entry name" value="Rap30/74 interaction domains"/>
    <property type="match status" value="1"/>
</dbReference>
<dbReference type="InterPro" id="IPR011039">
    <property type="entry name" value="TFIIF_interaction"/>
</dbReference>
<evidence type="ECO:0000313" key="11">
    <source>
        <dbReference type="Proteomes" id="UP000789390"/>
    </source>
</evidence>
<feature type="compositionally biased region" description="Polar residues" evidence="9">
    <location>
        <begin position="419"/>
        <end position="428"/>
    </location>
</feature>
<evidence type="ECO:0000256" key="7">
    <source>
        <dbReference type="ARBA" id="ARBA00025232"/>
    </source>
</evidence>
<evidence type="ECO:0000256" key="8">
    <source>
        <dbReference type="RuleBase" id="RU366044"/>
    </source>
</evidence>
<keyword evidence="6 8" id="KW-0539">Nucleus</keyword>
<comment type="function">
    <text evidence="7 8">TFIIF is a general transcription initiation factor that binds to RNA polymerase II and helps to recruit it to the initiation complex in collaboration with TFIIB. It promotes transcription elongation.</text>
</comment>
<dbReference type="GO" id="GO:0003677">
    <property type="term" value="F:DNA binding"/>
    <property type="evidence" value="ECO:0007669"/>
    <property type="project" value="UniProtKB-KW"/>
</dbReference>
<proteinExistence type="inferred from homology"/>
<feature type="compositionally biased region" description="Acidic residues" evidence="9">
    <location>
        <begin position="199"/>
        <end position="209"/>
    </location>
</feature>
<evidence type="ECO:0000256" key="9">
    <source>
        <dbReference type="SAM" id="MobiDB-lite"/>
    </source>
</evidence>
<feature type="compositionally biased region" description="Low complexity" evidence="9">
    <location>
        <begin position="391"/>
        <end position="404"/>
    </location>
</feature>
<dbReference type="GO" id="GO:0032968">
    <property type="term" value="P:positive regulation of transcription elongation by RNA polymerase II"/>
    <property type="evidence" value="ECO:0007669"/>
    <property type="project" value="InterPro"/>
</dbReference>
<sequence>MSATNKTPAGASAPAAAAASNVQTIDIRVPKNINKKLAIMRFNGSMGIDFVQWKDPKMERENNQVQFKGFNEDMPKFGAGSEYGREAREEARRKKYGIISKKYNPENQPWILQHGGKSGKKFRGVRDGGINENASYYVFTQAPDGVFDAFPVQEQYSFQAVQNYKPLSIEEAEEGYNMRNKTFNMFNVMMRKRLRKADEDAEEEGEEEGEGKVKSKKKKGAKDSRFGDELDDLMASSDDDSSDGNDDNEDDDGESKKKKKKGKKPVKPKKKRKNASDDEALEDSDDGDGEGRELDYISSSDDDESDFEKEEAKDGLKGVAEEDALRKLLNSDEEDEDEEKEGEEDKDKDEEDAEGTEEQQGDKASKDEKGDKKKKKDKKKNKDKKPRSEEYGSSSDSGAESSASELEKVKPSPKVKPGSANSSRSGTPTKPGLSMPCPDANLSDSKRKGTPGISEVLLGQSIKKPRLDMASASSVASSASAASSSSAGSEGVNEESVRRYLSRKPMTTTELLQKFKHKKTGLTSDQLVHHIAQILKKINPVKQTIKGKMYLSIKG</sequence>
<comment type="subcellular location">
    <subcellularLocation>
        <location evidence="1 8">Nucleus</location>
    </subcellularLocation>
</comment>
<keyword evidence="4 8" id="KW-0238">DNA-binding</keyword>
<dbReference type="GO" id="GO:0005674">
    <property type="term" value="C:transcription factor TFIIF complex"/>
    <property type="evidence" value="ECO:0007669"/>
    <property type="project" value="TreeGrafter"/>
</dbReference>
<dbReference type="PANTHER" id="PTHR13011:SF0">
    <property type="entry name" value="GENERAL TRANSCRIPTION FACTOR IIF SUBUNIT 1"/>
    <property type="match status" value="1"/>
</dbReference>